<accession>A0A3P1B069</accession>
<dbReference type="EMBL" id="RQTJ01000017">
    <property type="protein sequence ID" value="RRA94538.1"/>
    <property type="molecule type" value="Genomic_DNA"/>
</dbReference>
<proteinExistence type="predicted"/>
<evidence type="ECO:0000256" key="1">
    <source>
        <dbReference type="SAM" id="SignalP"/>
    </source>
</evidence>
<organism evidence="2 3">
    <name type="scientific">Paenimyroides viscosum</name>
    <dbReference type="NCBI Taxonomy" id="2488729"/>
    <lineage>
        <taxon>Bacteria</taxon>
        <taxon>Pseudomonadati</taxon>
        <taxon>Bacteroidota</taxon>
        <taxon>Flavobacteriia</taxon>
        <taxon>Flavobacteriales</taxon>
        <taxon>Flavobacteriaceae</taxon>
        <taxon>Paenimyroides</taxon>
    </lineage>
</organism>
<reference evidence="2 3" key="1">
    <citation type="submission" date="2018-11" db="EMBL/GenBank/DDBJ databases">
        <title>Flavobacterium sp. nov., YIM 102796 draft genome.</title>
        <authorList>
            <person name="Li G."/>
            <person name="Jiang Y."/>
        </authorList>
    </citation>
    <scope>NUCLEOTIDE SEQUENCE [LARGE SCALE GENOMIC DNA]</scope>
    <source>
        <strain evidence="2 3">YIM 102796</strain>
    </source>
</reference>
<feature type="chain" id="PRO_5018104329" description="Lipoprotein" evidence="1">
    <location>
        <begin position="22"/>
        <end position="345"/>
    </location>
</feature>
<feature type="signal peptide" evidence="1">
    <location>
        <begin position="1"/>
        <end position="21"/>
    </location>
</feature>
<dbReference type="RefSeq" id="WP_124899563.1">
    <property type="nucleotide sequence ID" value="NZ_RQTJ01000017.1"/>
</dbReference>
<comment type="caution">
    <text evidence="2">The sequence shown here is derived from an EMBL/GenBank/DDBJ whole genome shotgun (WGS) entry which is preliminary data.</text>
</comment>
<dbReference type="PROSITE" id="PS51257">
    <property type="entry name" value="PROKAR_LIPOPROTEIN"/>
    <property type="match status" value="1"/>
</dbReference>
<protein>
    <recommendedName>
        <fullName evidence="4">Lipoprotein</fullName>
    </recommendedName>
</protein>
<evidence type="ECO:0008006" key="4">
    <source>
        <dbReference type="Google" id="ProtNLM"/>
    </source>
</evidence>
<sequence length="345" mass="38252">MTKFTKILWGGVVALTLTACATDSVFEDVEMQPQEEAGSQYQTNSFNNNNSGQSAWYSSTGIGWWGDNYISPWDIWYRNHPSPVPGFGILQPWYYITNGNVDDHSIYDIRVYSYVGLAYFDGVNDGVFDDTNPHSPNSISLTTNFPTLYANNQEVGNLVRVANMFTVPANSGLRIEDKLLHLANTQNPAQGSGQGFFFLANITPQEQDLLYNYGKVFFYEVEVYDSTTGALVLSTLMHPEIKTLPSGPPDLRDHGWKRVKDLGGNLLSGAIPGIAATAPLYYFHDDTPGVPQDTQWDIAAPFDGNLCNSREVVFDVGTGVPHEVDIDSTYKLKLTRSALSNEINF</sequence>
<dbReference type="OrthoDB" id="1320942at2"/>
<gene>
    <name evidence="2" type="ORF">EG242_09000</name>
</gene>
<dbReference type="Proteomes" id="UP000268372">
    <property type="component" value="Unassembled WGS sequence"/>
</dbReference>
<name>A0A3P1B069_9FLAO</name>
<evidence type="ECO:0000313" key="3">
    <source>
        <dbReference type="Proteomes" id="UP000268372"/>
    </source>
</evidence>
<keyword evidence="3" id="KW-1185">Reference proteome</keyword>
<evidence type="ECO:0000313" key="2">
    <source>
        <dbReference type="EMBL" id="RRA94538.1"/>
    </source>
</evidence>
<keyword evidence="1" id="KW-0732">Signal</keyword>
<dbReference type="AlphaFoldDB" id="A0A3P1B069"/>